<comment type="caution">
    <text evidence="1">The sequence shown here is derived from an EMBL/GenBank/DDBJ whole genome shotgun (WGS) entry which is preliminary data.</text>
</comment>
<organism evidence="1 2">
    <name type="scientific">Candidatus Enterocola intestinipullorum</name>
    <dbReference type="NCBI Taxonomy" id="2840783"/>
    <lineage>
        <taxon>Bacteria</taxon>
        <taxon>Pseudomonadati</taxon>
        <taxon>Bacteroidota</taxon>
        <taxon>Bacteroidia</taxon>
        <taxon>Bacteroidales</taxon>
        <taxon>Candidatus Enterocola</taxon>
    </lineage>
</organism>
<gene>
    <name evidence="1" type="ORF">IAC32_07490</name>
</gene>
<proteinExistence type="predicted"/>
<reference evidence="1" key="2">
    <citation type="journal article" date="2021" name="PeerJ">
        <title>Extensive microbial diversity within the chicken gut microbiome revealed by metagenomics and culture.</title>
        <authorList>
            <person name="Gilroy R."/>
            <person name="Ravi A."/>
            <person name="Getino M."/>
            <person name="Pursley I."/>
            <person name="Horton D.L."/>
            <person name="Alikhan N.F."/>
            <person name="Baker D."/>
            <person name="Gharbi K."/>
            <person name="Hall N."/>
            <person name="Watson M."/>
            <person name="Adriaenssens E.M."/>
            <person name="Foster-Nyarko E."/>
            <person name="Jarju S."/>
            <person name="Secka A."/>
            <person name="Antonio M."/>
            <person name="Oren A."/>
            <person name="Chaudhuri R.R."/>
            <person name="La Ragione R."/>
            <person name="Hildebrand F."/>
            <person name="Pallen M.J."/>
        </authorList>
    </citation>
    <scope>NUCLEOTIDE SEQUENCE</scope>
    <source>
        <strain evidence="1">D3-1215</strain>
    </source>
</reference>
<protein>
    <submittedName>
        <fullName evidence="1">Uncharacterized protein</fullName>
    </submittedName>
</protein>
<dbReference type="PROSITE" id="PS51257">
    <property type="entry name" value="PROKAR_LIPOPROTEIN"/>
    <property type="match status" value="1"/>
</dbReference>
<accession>A0A9D9EHD2</accession>
<sequence>MKMKFTTAAVVLMAGVAGLLSSCKQEQSSYTMDSLQGVATITGVVKYNPGYQEVASGESVLDGYYVPVEGVTVNVNVPYSSLGISGSGSKAYSATTDASGRYEIQLPMSASATSINNVEVTVESFYKTYNLYQKGSQETQFVVIPIDDALYNVKNKQNVNANRNNVNVVEDLLCDAEYEIDAEYAGVATITGEVTYYPGYWIDSSGTPKESEDRAAIGAEVSASVTIGNEQRTFTTTVNSNGTYKLSIPVSVKSSTSSVTLSVKSYVAPYNDYEYDTQSRKYVIVTDEYHTYSGRNAYVTAVRDGEVEQVFVLGSY</sequence>
<evidence type="ECO:0000313" key="1">
    <source>
        <dbReference type="EMBL" id="MBO8447568.1"/>
    </source>
</evidence>
<reference evidence="1" key="1">
    <citation type="submission" date="2020-10" db="EMBL/GenBank/DDBJ databases">
        <authorList>
            <person name="Gilroy R."/>
        </authorList>
    </citation>
    <scope>NUCLEOTIDE SEQUENCE</scope>
    <source>
        <strain evidence="1">D3-1215</strain>
    </source>
</reference>
<dbReference type="Proteomes" id="UP000823637">
    <property type="component" value="Unassembled WGS sequence"/>
</dbReference>
<evidence type="ECO:0000313" key="2">
    <source>
        <dbReference type="Proteomes" id="UP000823637"/>
    </source>
</evidence>
<dbReference type="AlphaFoldDB" id="A0A9D9EHD2"/>
<name>A0A9D9EHD2_9BACT</name>
<dbReference type="EMBL" id="JADIMR010000113">
    <property type="protein sequence ID" value="MBO8447568.1"/>
    <property type="molecule type" value="Genomic_DNA"/>
</dbReference>